<comment type="caution">
    <text evidence="1">The sequence shown here is derived from an EMBL/GenBank/DDBJ whole genome shotgun (WGS) entry which is preliminary data.</text>
</comment>
<organism evidence="1 2">
    <name type="scientific">Nitrosomonas communis</name>
    <dbReference type="NCBI Taxonomy" id="44574"/>
    <lineage>
        <taxon>Bacteria</taxon>
        <taxon>Pseudomonadati</taxon>
        <taxon>Pseudomonadota</taxon>
        <taxon>Betaproteobacteria</taxon>
        <taxon>Nitrosomonadales</taxon>
        <taxon>Nitrosomonadaceae</taxon>
        <taxon>Nitrosomonas</taxon>
    </lineage>
</organism>
<reference evidence="1 2" key="1">
    <citation type="submission" date="2019-07" db="EMBL/GenBank/DDBJ databases">
        <title>Active sludge and wastewater microbial communities from Klosterneuburg, Austria.</title>
        <authorList>
            <person name="Wagner M."/>
        </authorList>
    </citation>
    <scope>NUCLEOTIDE SEQUENCE [LARGE SCALE GENOMIC DNA]</scope>
    <source>
        <strain evidence="1 2">Nm2</strain>
    </source>
</reference>
<evidence type="ECO:0000313" key="1">
    <source>
        <dbReference type="EMBL" id="TYP87725.1"/>
    </source>
</evidence>
<dbReference type="Proteomes" id="UP000324176">
    <property type="component" value="Unassembled WGS sequence"/>
</dbReference>
<gene>
    <name evidence="1" type="ORF">BCL69_102448</name>
</gene>
<proteinExistence type="predicted"/>
<dbReference type="AlphaFoldDB" id="A0A5D3YC25"/>
<protein>
    <submittedName>
        <fullName evidence="1">Uncharacterized protein</fullName>
    </submittedName>
</protein>
<accession>A0A5D3YC25</accession>
<evidence type="ECO:0000313" key="2">
    <source>
        <dbReference type="Proteomes" id="UP000324176"/>
    </source>
</evidence>
<dbReference type="EMBL" id="VNHT01000024">
    <property type="protein sequence ID" value="TYP87725.1"/>
    <property type="molecule type" value="Genomic_DNA"/>
</dbReference>
<sequence>MKLLDFIGIRRREEKRIELYQGDLTDLSPAEGFDLLVVFSLSE</sequence>
<name>A0A5D3YC25_9PROT</name>